<evidence type="ECO:0000256" key="2">
    <source>
        <dbReference type="SAM" id="MobiDB-lite"/>
    </source>
</evidence>
<dbReference type="AlphaFoldDB" id="A0A9W6N4P7"/>
<gene>
    <name evidence="3" type="ORF">GCM10008174_00950</name>
</gene>
<comment type="caution">
    <text evidence="3">The sequence shown here is derived from an EMBL/GenBank/DDBJ whole genome shotgun (WGS) entry which is preliminary data.</text>
</comment>
<feature type="coiled-coil region" evidence="1">
    <location>
        <begin position="165"/>
        <end position="192"/>
    </location>
</feature>
<organism evidence="3 4">
    <name type="scientific">Methylopila turkensis</name>
    <dbReference type="NCBI Taxonomy" id="1437816"/>
    <lineage>
        <taxon>Bacteria</taxon>
        <taxon>Pseudomonadati</taxon>
        <taxon>Pseudomonadota</taxon>
        <taxon>Alphaproteobacteria</taxon>
        <taxon>Hyphomicrobiales</taxon>
        <taxon>Methylopilaceae</taxon>
        <taxon>Methylopila</taxon>
    </lineage>
</organism>
<evidence type="ECO:0000313" key="3">
    <source>
        <dbReference type="EMBL" id="GLK78354.1"/>
    </source>
</evidence>
<protein>
    <submittedName>
        <fullName evidence="3">Uncharacterized protein</fullName>
    </submittedName>
</protein>
<name>A0A9W6N4P7_9HYPH</name>
<reference evidence="3" key="1">
    <citation type="journal article" date="2014" name="Int. J. Syst. Evol. Microbiol.">
        <title>Complete genome sequence of Corynebacterium casei LMG S-19264T (=DSM 44701T), isolated from a smear-ripened cheese.</title>
        <authorList>
            <consortium name="US DOE Joint Genome Institute (JGI-PGF)"/>
            <person name="Walter F."/>
            <person name="Albersmeier A."/>
            <person name="Kalinowski J."/>
            <person name="Ruckert C."/>
        </authorList>
    </citation>
    <scope>NUCLEOTIDE SEQUENCE</scope>
    <source>
        <strain evidence="3">VKM B-2748</strain>
    </source>
</reference>
<sequence length="205" mass="22987">MIDGRLSHETAHAGRRAQSESTKNSGAGTKAVERSSYCDAMRDLLDRYQAMVGADFGHERHGPGRARWARSVKLQIDRETEALKRRQAEEAAATEARRAAEAKNAFAIYRAELGAEHERAMTVERARLSEVAKAHVAAYRARIDREHQIAEARRDELVYETLLSGEKSNRRLKQLERETTAFRNELASALALIEAHGLRPPSLSI</sequence>
<evidence type="ECO:0000256" key="1">
    <source>
        <dbReference type="SAM" id="Coils"/>
    </source>
</evidence>
<keyword evidence="4" id="KW-1185">Reference proteome</keyword>
<accession>A0A9W6N4P7</accession>
<feature type="compositionally biased region" description="Basic and acidic residues" evidence="2">
    <location>
        <begin position="1"/>
        <end position="12"/>
    </location>
</feature>
<keyword evidence="1" id="KW-0175">Coiled coil</keyword>
<proteinExistence type="predicted"/>
<dbReference type="EMBL" id="BSFL01000001">
    <property type="protein sequence ID" value="GLK78354.1"/>
    <property type="molecule type" value="Genomic_DNA"/>
</dbReference>
<feature type="region of interest" description="Disordered" evidence="2">
    <location>
        <begin position="1"/>
        <end position="33"/>
    </location>
</feature>
<evidence type="ECO:0000313" key="4">
    <source>
        <dbReference type="Proteomes" id="UP001143309"/>
    </source>
</evidence>
<reference evidence="3" key="2">
    <citation type="submission" date="2023-01" db="EMBL/GenBank/DDBJ databases">
        <authorList>
            <person name="Sun Q."/>
            <person name="Evtushenko L."/>
        </authorList>
    </citation>
    <scope>NUCLEOTIDE SEQUENCE</scope>
    <source>
        <strain evidence="3">VKM B-2748</strain>
    </source>
</reference>
<dbReference type="Proteomes" id="UP001143309">
    <property type="component" value="Unassembled WGS sequence"/>
</dbReference>